<dbReference type="EMBL" id="MHRF01000001">
    <property type="protein sequence ID" value="OHA18741.1"/>
    <property type="molecule type" value="Genomic_DNA"/>
</dbReference>
<name>A0A1G2M6R7_9BACT</name>
<dbReference type="Proteomes" id="UP000178873">
    <property type="component" value="Unassembled WGS sequence"/>
</dbReference>
<dbReference type="STRING" id="1802301.A2664_04515"/>
<proteinExistence type="predicted"/>
<accession>A0A1G2M6R7</accession>
<evidence type="ECO:0000313" key="1">
    <source>
        <dbReference type="EMBL" id="OHA18741.1"/>
    </source>
</evidence>
<dbReference type="InterPro" id="IPR013783">
    <property type="entry name" value="Ig-like_fold"/>
</dbReference>
<reference evidence="1 2" key="1">
    <citation type="journal article" date="2016" name="Nat. Commun.">
        <title>Thousands of microbial genomes shed light on interconnected biogeochemical processes in an aquifer system.</title>
        <authorList>
            <person name="Anantharaman K."/>
            <person name="Brown C.T."/>
            <person name="Hug L.A."/>
            <person name="Sharon I."/>
            <person name="Castelle C.J."/>
            <person name="Probst A.J."/>
            <person name="Thomas B.C."/>
            <person name="Singh A."/>
            <person name="Wilkins M.J."/>
            <person name="Karaoz U."/>
            <person name="Brodie E.L."/>
            <person name="Williams K.H."/>
            <person name="Hubbard S.S."/>
            <person name="Banfield J.F."/>
        </authorList>
    </citation>
    <scope>NUCLEOTIDE SEQUENCE [LARGE SCALE GENOMIC DNA]</scope>
</reference>
<sequence>MARIDTRSALKFSLIAIALLTLLIYGYFQASSIITGPVLTISSPRNGQTVSSTSPSVLLEGTATGVSFLTINGLQVFTNEKGIFARKLLLTEGYNIITVEAQDKFKRSVKKELQLIVR</sequence>
<dbReference type="Gene3D" id="2.60.40.10">
    <property type="entry name" value="Immunoglobulins"/>
    <property type="match status" value="1"/>
</dbReference>
<protein>
    <submittedName>
        <fullName evidence="1">Uncharacterized protein</fullName>
    </submittedName>
</protein>
<gene>
    <name evidence="1" type="ORF">A2664_04515</name>
</gene>
<comment type="caution">
    <text evidence="1">The sequence shown here is derived from an EMBL/GenBank/DDBJ whole genome shotgun (WGS) entry which is preliminary data.</text>
</comment>
<dbReference type="Pfam" id="PF09136">
    <property type="entry name" value="Glucodextran_B"/>
    <property type="match status" value="1"/>
</dbReference>
<organism evidence="1 2">
    <name type="scientific">Candidatus Taylorbacteria bacterium RIFCSPHIGHO2_01_FULL_46_22b</name>
    <dbReference type="NCBI Taxonomy" id="1802301"/>
    <lineage>
        <taxon>Bacteria</taxon>
        <taxon>Candidatus Tayloriibacteriota</taxon>
    </lineage>
</organism>
<dbReference type="AlphaFoldDB" id="A0A1G2M6R7"/>
<evidence type="ECO:0000313" key="2">
    <source>
        <dbReference type="Proteomes" id="UP000178873"/>
    </source>
</evidence>